<dbReference type="AlphaFoldDB" id="A0A176RWR4"/>
<comment type="caution">
    <text evidence="1">The sequence shown here is derived from an EMBL/GenBank/DDBJ whole genome shotgun (WGS) entry which is preliminary data.</text>
</comment>
<proteinExistence type="predicted"/>
<evidence type="ECO:0000313" key="1">
    <source>
        <dbReference type="EMBL" id="OAD20156.1"/>
    </source>
</evidence>
<dbReference type="Proteomes" id="UP000076962">
    <property type="component" value="Unassembled WGS sequence"/>
</dbReference>
<accession>A0A176RWR4</accession>
<protein>
    <submittedName>
        <fullName evidence="1">Uncharacterized protein</fullName>
    </submittedName>
</protein>
<reference evidence="1 2" key="1">
    <citation type="submission" date="2016-05" db="EMBL/GenBank/DDBJ databases">
        <title>Single-cell genome of chain-forming Candidatus Thiomargarita nelsonii and comparison to other large sulfur-oxidizing bacteria.</title>
        <authorList>
            <person name="Winkel M."/>
            <person name="Salman V."/>
            <person name="Woyke T."/>
            <person name="Schulz-Vogt H."/>
            <person name="Richter M."/>
            <person name="Flood B."/>
            <person name="Bailey J."/>
            <person name="Amann R."/>
            <person name="Mussmann M."/>
        </authorList>
    </citation>
    <scope>NUCLEOTIDE SEQUENCE [LARGE SCALE GENOMIC DNA]</scope>
    <source>
        <strain evidence="1 2">THI036</strain>
    </source>
</reference>
<evidence type="ECO:0000313" key="2">
    <source>
        <dbReference type="Proteomes" id="UP000076962"/>
    </source>
</evidence>
<name>A0A176RWR4_9GAMM</name>
<keyword evidence="2" id="KW-1185">Reference proteome</keyword>
<organism evidence="1 2">
    <name type="scientific">Candidatus Thiomargarita nelsonii</name>
    <dbReference type="NCBI Taxonomy" id="1003181"/>
    <lineage>
        <taxon>Bacteria</taxon>
        <taxon>Pseudomonadati</taxon>
        <taxon>Pseudomonadota</taxon>
        <taxon>Gammaproteobacteria</taxon>
        <taxon>Thiotrichales</taxon>
        <taxon>Thiotrichaceae</taxon>
        <taxon>Thiomargarita</taxon>
    </lineage>
</organism>
<dbReference type="EMBL" id="LUTY01002533">
    <property type="protein sequence ID" value="OAD20156.1"/>
    <property type="molecule type" value="Genomic_DNA"/>
</dbReference>
<gene>
    <name evidence="1" type="ORF">THIOM_004165</name>
</gene>
<sequence length="76" mass="8806">MPNGFWDRQKNIFNELNQEILARQDKSDDLEGITINWVSSQFEKIGPLLNQMPNELQISTQLAAKLKFMRDGLVID</sequence>